<keyword evidence="2" id="KW-1185">Reference proteome</keyword>
<dbReference type="AlphaFoldDB" id="A0A4Y7JBB6"/>
<evidence type="ECO:0000313" key="2">
    <source>
        <dbReference type="Proteomes" id="UP000316621"/>
    </source>
</evidence>
<protein>
    <submittedName>
        <fullName evidence="1">Uncharacterized protein</fullName>
    </submittedName>
</protein>
<evidence type="ECO:0000313" key="1">
    <source>
        <dbReference type="EMBL" id="RZC56915.1"/>
    </source>
</evidence>
<sequence length="143" mass="16328">MDVEGDEHQWIVSINCLGVVDAIEDRSNHVIDSLKTTTEDGRWKEVTGTVNDYMRRICSLTLVGIDGEKRSYPSYDRAVSKDLGVPCLSFWHSIILSFGGYSAFFAEQRMLFVDVKLLSVEYSHDRKGLSPKFSVDRERLKVF</sequence>
<dbReference type="EMBL" id="CM010717">
    <property type="protein sequence ID" value="RZC56915.1"/>
    <property type="molecule type" value="Genomic_DNA"/>
</dbReference>
<reference evidence="1 2" key="1">
    <citation type="journal article" date="2018" name="Science">
        <title>The opium poppy genome and morphinan production.</title>
        <authorList>
            <person name="Guo L."/>
            <person name="Winzer T."/>
            <person name="Yang X."/>
            <person name="Li Y."/>
            <person name="Ning Z."/>
            <person name="He Z."/>
            <person name="Teodor R."/>
            <person name="Lu Y."/>
            <person name="Bowser T.A."/>
            <person name="Graham I.A."/>
            <person name="Ye K."/>
        </authorList>
    </citation>
    <scope>NUCLEOTIDE SEQUENCE [LARGE SCALE GENOMIC DNA]</scope>
    <source>
        <strain evidence="2">cv. HN1</strain>
        <tissue evidence="1">Leaves</tissue>
    </source>
</reference>
<dbReference type="Proteomes" id="UP000316621">
    <property type="component" value="Chromosome 3"/>
</dbReference>
<name>A0A4Y7JBB6_PAPSO</name>
<proteinExistence type="predicted"/>
<organism evidence="1 2">
    <name type="scientific">Papaver somniferum</name>
    <name type="common">Opium poppy</name>
    <dbReference type="NCBI Taxonomy" id="3469"/>
    <lineage>
        <taxon>Eukaryota</taxon>
        <taxon>Viridiplantae</taxon>
        <taxon>Streptophyta</taxon>
        <taxon>Embryophyta</taxon>
        <taxon>Tracheophyta</taxon>
        <taxon>Spermatophyta</taxon>
        <taxon>Magnoliopsida</taxon>
        <taxon>Ranunculales</taxon>
        <taxon>Papaveraceae</taxon>
        <taxon>Papaveroideae</taxon>
        <taxon>Papaver</taxon>
    </lineage>
</organism>
<accession>A0A4Y7JBB6</accession>
<gene>
    <name evidence="1" type="ORF">C5167_015774</name>
</gene>
<dbReference type="Gramene" id="RZC56915">
    <property type="protein sequence ID" value="RZC56915"/>
    <property type="gene ID" value="C5167_015774"/>
</dbReference>